<name>A0A5B6VLE2_9ROSI</name>
<dbReference type="PANTHER" id="PTHR15503">
    <property type="entry name" value="LDOC1 RELATED"/>
    <property type="match status" value="1"/>
</dbReference>
<dbReference type="Pfam" id="PF08284">
    <property type="entry name" value="RVP_2"/>
    <property type="match status" value="1"/>
</dbReference>
<gene>
    <name evidence="1" type="ORF">EPI10_015664</name>
</gene>
<keyword evidence="2" id="KW-1185">Reference proteome</keyword>
<evidence type="ECO:0000313" key="2">
    <source>
        <dbReference type="Proteomes" id="UP000325315"/>
    </source>
</evidence>
<dbReference type="PANTHER" id="PTHR15503:SF45">
    <property type="entry name" value="RNA-DIRECTED DNA POLYMERASE HOMOLOG"/>
    <property type="match status" value="1"/>
</dbReference>
<dbReference type="EMBL" id="SMMG02000006">
    <property type="protein sequence ID" value="KAA3469916.1"/>
    <property type="molecule type" value="Genomic_DNA"/>
</dbReference>
<dbReference type="Proteomes" id="UP000325315">
    <property type="component" value="Unassembled WGS sequence"/>
</dbReference>
<proteinExistence type="predicted"/>
<dbReference type="InterPro" id="IPR032567">
    <property type="entry name" value="RTL1-rel"/>
</dbReference>
<protein>
    <submittedName>
        <fullName evidence="1">E3 ubiquitin-protein ligase RBBP6</fullName>
    </submittedName>
</protein>
<accession>A0A5B6VLE2</accession>
<organism evidence="1 2">
    <name type="scientific">Gossypium australe</name>
    <dbReference type="NCBI Taxonomy" id="47621"/>
    <lineage>
        <taxon>Eukaryota</taxon>
        <taxon>Viridiplantae</taxon>
        <taxon>Streptophyta</taxon>
        <taxon>Embryophyta</taxon>
        <taxon>Tracheophyta</taxon>
        <taxon>Spermatophyta</taxon>
        <taxon>Magnoliopsida</taxon>
        <taxon>eudicotyledons</taxon>
        <taxon>Gunneridae</taxon>
        <taxon>Pentapetalae</taxon>
        <taxon>rosids</taxon>
        <taxon>malvids</taxon>
        <taxon>Malvales</taxon>
        <taxon>Malvaceae</taxon>
        <taxon>Malvoideae</taxon>
        <taxon>Gossypium</taxon>
    </lineage>
</organism>
<evidence type="ECO:0000313" key="1">
    <source>
        <dbReference type="EMBL" id="KAA3469916.1"/>
    </source>
</evidence>
<reference evidence="1" key="1">
    <citation type="submission" date="2019-08" db="EMBL/GenBank/DDBJ databases">
        <authorList>
            <person name="Liu F."/>
        </authorList>
    </citation>
    <scope>NUCLEOTIDE SEQUENCE [LARGE SCALE GENOMIC DNA]</scope>
    <source>
        <strain evidence="1">PA1801</strain>
        <tissue evidence="1">Leaf</tissue>
    </source>
</reference>
<comment type="caution">
    <text evidence="1">The sequence shown here is derived from an EMBL/GenBank/DDBJ whole genome shotgun (WGS) entry which is preliminary data.</text>
</comment>
<dbReference type="OrthoDB" id="2272416at2759"/>
<sequence>MLLPFDEFDVILGMDWLTLHDAVLVLNRQNKQSHQYDFCFVSSENHLKRLELVPIVSDFADFFLEELSRLPPIKEVEFAIDLVPKTSPILVAPYRIAPIKLKDLKAQL</sequence>
<dbReference type="AlphaFoldDB" id="A0A5B6VLE2"/>